<keyword evidence="2" id="KW-1185">Reference proteome</keyword>
<dbReference type="InParanoid" id="K3ZBU3"/>
<evidence type="ECO:0000313" key="2">
    <source>
        <dbReference type="Proteomes" id="UP000004995"/>
    </source>
</evidence>
<dbReference type="EnsemblPlants" id="KQL12859">
    <property type="protein sequence ID" value="KQL12859"/>
    <property type="gene ID" value="SETIT_024014mg"/>
</dbReference>
<sequence length="49" mass="5736">MITHDFKEPMDIKPIKTCTRSCHFLNIICPMPVCVVTFQHKLAFTGWQQ</sequence>
<accession>K3ZBU3</accession>
<dbReference type="Proteomes" id="UP000004995">
    <property type="component" value="Unassembled WGS sequence"/>
</dbReference>
<protein>
    <submittedName>
        <fullName evidence="1">Uncharacterized protein</fullName>
    </submittedName>
</protein>
<name>K3ZBU3_SETIT</name>
<proteinExistence type="predicted"/>
<dbReference type="Gramene" id="KQL12859">
    <property type="protein sequence ID" value="KQL12859"/>
    <property type="gene ID" value="SETIT_024014mg"/>
</dbReference>
<reference evidence="1" key="2">
    <citation type="submission" date="2018-08" db="UniProtKB">
        <authorList>
            <consortium name="EnsemblPlants"/>
        </authorList>
    </citation>
    <scope>IDENTIFICATION</scope>
    <source>
        <strain evidence="1">Yugu1</strain>
    </source>
</reference>
<dbReference type="AlphaFoldDB" id="K3ZBU3"/>
<reference evidence="2" key="1">
    <citation type="journal article" date="2012" name="Nat. Biotechnol.">
        <title>Reference genome sequence of the model plant Setaria.</title>
        <authorList>
            <person name="Bennetzen J.L."/>
            <person name="Schmutz J."/>
            <person name="Wang H."/>
            <person name="Percifield R."/>
            <person name="Hawkins J."/>
            <person name="Pontaroli A.C."/>
            <person name="Estep M."/>
            <person name="Feng L."/>
            <person name="Vaughn J.N."/>
            <person name="Grimwood J."/>
            <person name="Jenkins J."/>
            <person name="Barry K."/>
            <person name="Lindquist E."/>
            <person name="Hellsten U."/>
            <person name="Deshpande S."/>
            <person name="Wang X."/>
            <person name="Wu X."/>
            <person name="Mitros T."/>
            <person name="Triplett J."/>
            <person name="Yang X."/>
            <person name="Ye C.Y."/>
            <person name="Mauro-Herrera M."/>
            <person name="Wang L."/>
            <person name="Li P."/>
            <person name="Sharma M."/>
            <person name="Sharma R."/>
            <person name="Ronald P.C."/>
            <person name="Panaud O."/>
            <person name="Kellogg E.A."/>
            <person name="Brutnell T.P."/>
            <person name="Doust A.N."/>
            <person name="Tuskan G.A."/>
            <person name="Rokhsar D."/>
            <person name="Devos K.M."/>
        </authorList>
    </citation>
    <scope>NUCLEOTIDE SEQUENCE [LARGE SCALE GENOMIC DNA]</scope>
    <source>
        <strain evidence="2">cv. Yugu1</strain>
    </source>
</reference>
<organism evidence="1 2">
    <name type="scientific">Setaria italica</name>
    <name type="common">Foxtail millet</name>
    <name type="synonym">Panicum italicum</name>
    <dbReference type="NCBI Taxonomy" id="4555"/>
    <lineage>
        <taxon>Eukaryota</taxon>
        <taxon>Viridiplantae</taxon>
        <taxon>Streptophyta</taxon>
        <taxon>Embryophyta</taxon>
        <taxon>Tracheophyta</taxon>
        <taxon>Spermatophyta</taxon>
        <taxon>Magnoliopsida</taxon>
        <taxon>Liliopsida</taxon>
        <taxon>Poales</taxon>
        <taxon>Poaceae</taxon>
        <taxon>PACMAD clade</taxon>
        <taxon>Panicoideae</taxon>
        <taxon>Panicodae</taxon>
        <taxon>Paniceae</taxon>
        <taxon>Cenchrinae</taxon>
        <taxon>Setaria</taxon>
    </lineage>
</organism>
<dbReference type="HOGENOM" id="CLU_3145302_0_0_1"/>
<evidence type="ECO:0000313" key="1">
    <source>
        <dbReference type="EnsemblPlants" id="KQL12859"/>
    </source>
</evidence>
<dbReference type="EMBL" id="AGNK02001405">
    <property type="status" value="NOT_ANNOTATED_CDS"/>
    <property type="molecule type" value="Genomic_DNA"/>
</dbReference>